<dbReference type="GO" id="GO:0008658">
    <property type="term" value="F:penicillin binding"/>
    <property type="evidence" value="ECO:0007669"/>
    <property type="project" value="InterPro"/>
</dbReference>
<dbReference type="Pfam" id="PF00912">
    <property type="entry name" value="Transgly"/>
    <property type="match status" value="1"/>
</dbReference>
<evidence type="ECO:0000313" key="24">
    <source>
        <dbReference type="EMBL" id="KIX14589.1"/>
    </source>
</evidence>
<dbReference type="InterPro" id="IPR036950">
    <property type="entry name" value="PBP_transglycosylase"/>
</dbReference>
<evidence type="ECO:0000256" key="1">
    <source>
        <dbReference type="ARBA" id="ARBA00004370"/>
    </source>
</evidence>
<dbReference type="PATRIC" id="fig|1429043.3.peg.1776"/>
<evidence type="ECO:0000256" key="5">
    <source>
        <dbReference type="ARBA" id="ARBA00022645"/>
    </source>
</evidence>
<dbReference type="AlphaFoldDB" id="A0A0D2J8U5"/>
<evidence type="ECO:0000256" key="9">
    <source>
        <dbReference type="ARBA" id="ARBA00022692"/>
    </source>
</evidence>
<keyword evidence="14 21" id="KW-0472">Membrane</keyword>
<evidence type="ECO:0000256" key="4">
    <source>
        <dbReference type="ARBA" id="ARBA00007739"/>
    </source>
</evidence>
<dbReference type="GO" id="GO:0008955">
    <property type="term" value="F:peptidoglycan glycosyltransferase activity"/>
    <property type="evidence" value="ECO:0007669"/>
    <property type="project" value="UniProtKB-EC"/>
</dbReference>
<dbReference type="InterPro" id="IPR050396">
    <property type="entry name" value="Glycosyltr_51/Transpeptidase"/>
</dbReference>
<gene>
    <name evidence="24" type="ORF">X474_08400</name>
</gene>
<keyword evidence="6" id="KW-0645">Protease</keyword>
<organism evidence="24 25">
    <name type="scientific">Dethiosulfatarculus sandiegensis</name>
    <dbReference type="NCBI Taxonomy" id="1429043"/>
    <lineage>
        <taxon>Bacteria</taxon>
        <taxon>Pseudomonadati</taxon>
        <taxon>Thermodesulfobacteriota</taxon>
        <taxon>Desulfarculia</taxon>
        <taxon>Desulfarculales</taxon>
        <taxon>Desulfarculaceae</taxon>
        <taxon>Dethiosulfatarculus</taxon>
    </lineage>
</organism>
<evidence type="ECO:0000256" key="11">
    <source>
        <dbReference type="ARBA" id="ARBA00022960"/>
    </source>
</evidence>
<feature type="region of interest" description="Disordered" evidence="20">
    <location>
        <begin position="757"/>
        <end position="797"/>
    </location>
</feature>
<dbReference type="GO" id="GO:0008360">
    <property type="term" value="P:regulation of cell shape"/>
    <property type="evidence" value="ECO:0007669"/>
    <property type="project" value="UniProtKB-KW"/>
</dbReference>
<dbReference type="GO" id="GO:0009252">
    <property type="term" value="P:peptidoglycan biosynthetic process"/>
    <property type="evidence" value="ECO:0007669"/>
    <property type="project" value="UniProtKB-UniPathway"/>
</dbReference>
<dbReference type="GO" id="GO:0004180">
    <property type="term" value="F:carboxypeptidase activity"/>
    <property type="evidence" value="ECO:0007669"/>
    <property type="project" value="UniProtKB-KW"/>
</dbReference>
<keyword evidence="15" id="KW-0511">Multifunctional enzyme</keyword>
<dbReference type="GO" id="GO:0006508">
    <property type="term" value="P:proteolysis"/>
    <property type="evidence" value="ECO:0007669"/>
    <property type="project" value="UniProtKB-KW"/>
</dbReference>
<dbReference type="SUPFAM" id="SSF56601">
    <property type="entry name" value="beta-lactamase/transpeptidase-like"/>
    <property type="match status" value="1"/>
</dbReference>
<keyword evidence="8" id="KW-0808">Transferase</keyword>
<dbReference type="PANTHER" id="PTHR32282">
    <property type="entry name" value="BINDING PROTEIN TRANSPEPTIDASE, PUTATIVE-RELATED"/>
    <property type="match status" value="1"/>
</dbReference>
<evidence type="ECO:0000313" key="25">
    <source>
        <dbReference type="Proteomes" id="UP000032233"/>
    </source>
</evidence>
<evidence type="ECO:0000256" key="14">
    <source>
        <dbReference type="ARBA" id="ARBA00023136"/>
    </source>
</evidence>
<name>A0A0D2J8U5_9BACT</name>
<comment type="subcellular location">
    <subcellularLocation>
        <location evidence="1">Membrane</location>
    </subcellularLocation>
</comment>
<keyword evidence="9 21" id="KW-0812">Transmembrane</keyword>
<proteinExistence type="inferred from homology"/>
<comment type="similarity">
    <text evidence="4">In the N-terminal section; belongs to the glycosyltransferase 51 family.</text>
</comment>
<comment type="similarity">
    <text evidence="3">In the C-terminal section; belongs to the transpeptidase family.</text>
</comment>
<dbReference type="GO" id="GO:0071555">
    <property type="term" value="P:cell wall organization"/>
    <property type="evidence" value="ECO:0007669"/>
    <property type="project" value="UniProtKB-KW"/>
</dbReference>
<evidence type="ECO:0000256" key="3">
    <source>
        <dbReference type="ARBA" id="ARBA00007090"/>
    </source>
</evidence>
<evidence type="ECO:0000256" key="20">
    <source>
        <dbReference type="SAM" id="MobiDB-lite"/>
    </source>
</evidence>
<evidence type="ECO:0000256" key="13">
    <source>
        <dbReference type="ARBA" id="ARBA00022989"/>
    </source>
</evidence>
<keyword evidence="7" id="KW-0328">Glycosyltransferase</keyword>
<dbReference type="InParanoid" id="A0A0D2J8U5"/>
<accession>A0A0D2J8U5</accession>
<comment type="pathway">
    <text evidence="2">Cell wall biogenesis; peptidoglycan biosynthesis.</text>
</comment>
<keyword evidence="11" id="KW-0133">Cell shape</keyword>
<keyword evidence="25" id="KW-1185">Reference proteome</keyword>
<evidence type="ECO:0000256" key="17">
    <source>
        <dbReference type="ARBA" id="ARBA00044770"/>
    </source>
</evidence>
<dbReference type="FunCoup" id="A0A0D2J8U5">
    <property type="interactions" value="312"/>
</dbReference>
<dbReference type="GO" id="GO:0016020">
    <property type="term" value="C:membrane"/>
    <property type="evidence" value="ECO:0007669"/>
    <property type="project" value="UniProtKB-SubCell"/>
</dbReference>
<dbReference type="Proteomes" id="UP000032233">
    <property type="component" value="Unassembled WGS sequence"/>
</dbReference>
<dbReference type="GO" id="GO:0030288">
    <property type="term" value="C:outer membrane-bounded periplasmic space"/>
    <property type="evidence" value="ECO:0007669"/>
    <property type="project" value="TreeGrafter"/>
</dbReference>
<comment type="catalytic activity">
    <reaction evidence="18">
        <text>[GlcNAc-(1-&gt;4)-Mur2Ac(oyl-L-Ala-gamma-D-Glu-L-Lys-D-Ala-D-Ala)](n)-di-trans,octa-cis-undecaprenyl diphosphate + beta-D-GlcNAc-(1-&gt;4)-Mur2Ac(oyl-L-Ala-gamma-D-Glu-L-Lys-D-Ala-D-Ala)-di-trans,octa-cis-undecaprenyl diphosphate = [GlcNAc-(1-&gt;4)-Mur2Ac(oyl-L-Ala-gamma-D-Glu-L-Lys-D-Ala-D-Ala)](n+1)-di-trans,octa-cis-undecaprenyl diphosphate + di-trans,octa-cis-undecaprenyl diphosphate + H(+)</text>
        <dbReference type="Rhea" id="RHEA:23708"/>
        <dbReference type="Rhea" id="RHEA-COMP:9602"/>
        <dbReference type="Rhea" id="RHEA-COMP:9603"/>
        <dbReference type="ChEBI" id="CHEBI:15378"/>
        <dbReference type="ChEBI" id="CHEBI:58405"/>
        <dbReference type="ChEBI" id="CHEBI:60033"/>
        <dbReference type="ChEBI" id="CHEBI:78435"/>
        <dbReference type="EC" id="2.4.99.28"/>
    </reaction>
</comment>
<evidence type="ECO:0000256" key="15">
    <source>
        <dbReference type="ARBA" id="ARBA00023268"/>
    </source>
</evidence>
<dbReference type="InterPro" id="IPR023346">
    <property type="entry name" value="Lysozyme-like_dom_sf"/>
</dbReference>
<dbReference type="EC" id="2.4.99.28" evidence="17"/>
<comment type="pathway">
    <text evidence="19">Glycan biosynthesis.</text>
</comment>
<dbReference type="EMBL" id="AZAC01000010">
    <property type="protein sequence ID" value="KIX14589.1"/>
    <property type="molecule type" value="Genomic_DNA"/>
</dbReference>
<keyword evidence="5" id="KW-0121">Carboxypeptidase</keyword>
<dbReference type="Gene3D" id="3.40.710.10">
    <property type="entry name" value="DD-peptidase/beta-lactamase superfamily"/>
    <property type="match status" value="2"/>
</dbReference>
<dbReference type="OrthoDB" id="9766909at2"/>
<dbReference type="Gene3D" id="1.10.3810.10">
    <property type="entry name" value="Biosynthetic peptidoglycan transglycosylase-like"/>
    <property type="match status" value="1"/>
</dbReference>
<evidence type="ECO:0000256" key="19">
    <source>
        <dbReference type="ARBA" id="ARBA00060592"/>
    </source>
</evidence>
<keyword evidence="13 21" id="KW-1133">Transmembrane helix</keyword>
<dbReference type="STRING" id="1429043.X474_08400"/>
<comment type="caution">
    <text evidence="24">The sequence shown here is derived from an EMBL/GenBank/DDBJ whole genome shotgun (WGS) entry which is preliminary data.</text>
</comment>
<reference evidence="24 25" key="1">
    <citation type="submission" date="2013-11" db="EMBL/GenBank/DDBJ databases">
        <title>Metagenomic analysis of a methanogenic consortium involved in long chain n-alkane degradation.</title>
        <authorList>
            <person name="Davidova I.A."/>
            <person name="Callaghan A.V."/>
            <person name="Wawrik B."/>
            <person name="Pruitt S."/>
            <person name="Marks C."/>
            <person name="Duncan K.E."/>
            <person name="Suflita J.M."/>
        </authorList>
    </citation>
    <scope>NUCLEOTIDE SEQUENCE [LARGE SCALE GENOMIC DNA]</scope>
    <source>
        <strain evidence="24 25">SPR</strain>
    </source>
</reference>
<feature type="domain" description="Penicillin-binding protein transpeptidase" evidence="22">
    <location>
        <begin position="439"/>
        <end position="708"/>
    </location>
</feature>
<evidence type="ECO:0000256" key="6">
    <source>
        <dbReference type="ARBA" id="ARBA00022670"/>
    </source>
</evidence>
<evidence type="ECO:0000256" key="21">
    <source>
        <dbReference type="SAM" id="Phobius"/>
    </source>
</evidence>
<dbReference type="NCBIfam" id="TIGR02074">
    <property type="entry name" value="PBP_1a_fam"/>
    <property type="match status" value="1"/>
</dbReference>
<dbReference type="InterPro" id="IPR001460">
    <property type="entry name" value="PCN-bd_Tpept"/>
</dbReference>
<feature type="transmembrane region" description="Helical" evidence="21">
    <location>
        <begin position="20"/>
        <end position="46"/>
    </location>
</feature>
<dbReference type="PANTHER" id="PTHR32282:SF27">
    <property type="entry name" value="PENICILLIN-BINDING PROTEIN 1A"/>
    <property type="match status" value="1"/>
</dbReference>
<dbReference type="UniPathway" id="UPA00219"/>
<dbReference type="SUPFAM" id="SSF53955">
    <property type="entry name" value="Lysozyme-like"/>
    <property type="match status" value="1"/>
</dbReference>
<evidence type="ECO:0000256" key="7">
    <source>
        <dbReference type="ARBA" id="ARBA00022676"/>
    </source>
</evidence>
<evidence type="ECO:0000259" key="23">
    <source>
        <dbReference type="Pfam" id="PF00912"/>
    </source>
</evidence>
<keyword evidence="12" id="KW-0573">Peptidoglycan synthesis</keyword>
<dbReference type="FunFam" id="1.10.3810.10:FF:000003">
    <property type="entry name" value="Penicillin-binding protein 1a"/>
    <property type="match status" value="1"/>
</dbReference>
<evidence type="ECO:0000256" key="2">
    <source>
        <dbReference type="ARBA" id="ARBA00004752"/>
    </source>
</evidence>
<keyword evidence="16" id="KW-0961">Cell wall biogenesis/degradation</keyword>
<protein>
    <recommendedName>
        <fullName evidence="17">peptidoglycan glycosyltransferase</fullName>
        <ecNumber evidence="17">2.4.99.28</ecNumber>
    </recommendedName>
</protein>
<dbReference type="InterPro" id="IPR012338">
    <property type="entry name" value="Beta-lactam/transpept-like"/>
</dbReference>
<evidence type="ECO:0000259" key="22">
    <source>
        <dbReference type="Pfam" id="PF00905"/>
    </source>
</evidence>
<dbReference type="Pfam" id="PF00905">
    <property type="entry name" value="Transpeptidase"/>
    <property type="match status" value="1"/>
</dbReference>
<evidence type="ECO:0000256" key="16">
    <source>
        <dbReference type="ARBA" id="ARBA00023316"/>
    </source>
</evidence>
<dbReference type="RefSeq" id="WP_052514978.1">
    <property type="nucleotide sequence ID" value="NZ_AZAC01000010.1"/>
</dbReference>
<evidence type="ECO:0000256" key="18">
    <source>
        <dbReference type="ARBA" id="ARBA00049902"/>
    </source>
</evidence>
<evidence type="ECO:0000256" key="10">
    <source>
        <dbReference type="ARBA" id="ARBA00022801"/>
    </source>
</evidence>
<keyword evidence="10" id="KW-0378">Hydrolase</keyword>
<sequence length="797" mass="88653">MSTRKPRKKKKSAWKVIKKIFLWTGLLVLMVGALAGGVGLGALYWMSQGLPRIERLADYRPPAVTQVLARDGSLMVEYFHQRRYVVPISEIPPLVCKAFVSAEDGNFYNHPGVDVWGIARAFYVNFKAGRTVQGASTITQQVAKMLLLTPKRTWERKIKEAILAYRMEKYLSKDEILYLYLNHIYLGHGAHGIEAAAQIYFGKHSRNLNLAEAALLAGLVKAPSRYSPIRHPRRARTRQEYVITRMVEESYLTSEEAKAALNQNLDIRIHKKDRVDAPYYQEYVRQWLEDKFGRTQLYEGGLTVITACDPALTSYGQVAIAKGLEDLTKRQGFRGPKGFMKSDQLREVIERPILPAGLEAGQEVSAVVTTVSPDEEQVSFRMGNARGLLDPVDAKWVRKGRKSPGLKPGDIMDVRLDAFDPARNLWHVGLCPTPSAQAAILAIEAVTGRVRVMIGGRDFWESQYNRAVQAHRQPGSAFKPFIFSAALDHPVQKWNSATVVMDSPVVYEDPGQPGAKWKPKNYENRFYGPTTLRTALEHSRNVVTVKILSALGMDYTIDYIKRFGIQSPLTPNLSLALGTSGVSLLELTQAYSVFVNQGLLVEPVCVEKVIDRHGQVIFEAKPHKEQVIPEQTSFLVTHLLRGVVENGTGRKMKQLNRPVAGKTGTTNDLRDAWFLGFSPQLVCGVWVGQDDNQPLGRRETGARAAGPIWLEFMKEALKDLPPMDFTVPEGVVFARINHDTGRAIPTGSPGGFFEAFKAGTEPAPQDAPTAGETTPRAEDFLQAETFAPAPTPPPEQN</sequence>
<dbReference type="InterPro" id="IPR001264">
    <property type="entry name" value="Glyco_trans_51"/>
</dbReference>
<evidence type="ECO:0000256" key="8">
    <source>
        <dbReference type="ARBA" id="ARBA00022679"/>
    </source>
</evidence>
<evidence type="ECO:0000256" key="12">
    <source>
        <dbReference type="ARBA" id="ARBA00022984"/>
    </source>
</evidence>
<feature type="domain" description="Glycosyl transferase family 51" evidence="23">
    <location>
        <begin position="77"/>
        <end position="246"/>
    </location>
</feature>